<organism evidence="2 3">
    <name type="scientific">Humisphaera borealis</name>
    <dbReference type="NCBI Taxonomy" id="2807512"/>
    <lineage>
        <taxon>Bacteria</taxon>
        <taxon>Pseudomonadati</taxon>
        <taxon>Planctomycetota</taxon>
        <taxon>Phycisphaerae</taxon>
        <taxon>Tepidisphaerales</taxon>
        <taxon>Tepidisphaeraceae</taxon>
        <taxon>Humisphaera</taxon>
    </lineage>
</organism>
<feature type="compositionally biased region" description="Pro residues" evidence="1">
    <location>
        <begin position="34"/>
        <end position="45"/>
    </location>
</feature>
<name>A0A7M2X641_9BACT</name>
<gene>
    <name evidence="2" type="ORF">IPV69_18540</name>
</gene>
<accession>A0A7M2X641</accession>
<reference evidence="2 3" key="1">
    <citation type="submission" date="2020-10" db="EMBL/GenBank/DDBJ databases">
        <title>Wide distribution of Phycisphaera-like planctomycetes from WD2101 soil group in peatlands and genome analysis of the first cultivated representative.</title>
        <authorList>
            <person name="Dedysh S.N."/>
            <person name="Beletsky A.V."/>
            <person name="Ivanova A."/>
            <person name="Kulichevskaya I.S."/>
            <person name="Suzina N.E."/>
            <person name="Philippov D.A."/>
            <person name="Rakitin A.L."/>
            <person name="Mardanov A.V."/>
            <person name="Ravin N.V."/>
        </authorList>
    </citation>
    <scope>NUCLEOTIDE SEQUENCE [LARGE SCALE GENOMIC DNA]</scope>
    <source>
        <strain evidence="2 3">M1803</strain>
    </source>
</reference>
<sequence length="240" mass="25293">MLSRRSAIQWVLGAVTAASLPGCTSGEPTSKVPPSQPPAGGPPDAAPIGQGQEDASRLATTRPVAGYGTDPNLVAFHKPGDIWPLTLSPAQKTAATALADVIFPKDNLGPAASEVNVPAMIDEWVSAPYPIQQADRAIILPGLDWIDIEANKRFKKPFADLADDQKTAICDDICDPIKAKKEFKTAAKFFIKFRGVAAGAYYATPPGWEAIGYVGNVALGSFDGPPEEVLKKLGVTQTVV</sequence>
<dbReference type="InterPro" id="IPR027056">
    <property type="entry name" value="Gluconate_2DH_su3"/>
</dbReference>
<evidence type="ECO:0000256" key="1">
    <source>
        <dbReference type="SAM" id="MobiDB-lite"/>
    </source>
</evidence>
<keyword evidence="3" id="KW-1185">Reference proteome</keyword>
<protein>
    <submittedName>
        <fullName evidence="2">Gluconate 2-dehydrogenase subunit 3 family protein</fullName>
    </submittedName>
</protein>
<dbReference type="Pfam" id="PF13618">
    <property type="entry name" value="Gluconate_2-dh3"/>
    <property type="match status" value="1"/>
</dbReference>
<dbReference type="KEGG" id="hbs:IPV69_18540"/>
<dbReference type="EMBL" id="CP063458">
    <property type="protein sequence ID" value="QOV92471.1"/>
    <property type="molecule type" value="Genomic_DNA"/>
</dbReference>
<feature type="region of interest" description="Disordered" evidence="1">
    <location>
        <begin position="19"/>
        <end position="58"/>
    </location>
</feature>
<evidence type="ECO:0000313" key="3">
    <source>
        <dbReference type="Proteomes" id="UP000593765"/>
    </source>
</evidence>
<proteinExistence type="predicted"/>
<dbReference type="Proteomes" id="UP000593765">
    <property type="component" value="Chromosome"/>
</dbReference>
<dbReference type="AlphaFoldDB" id="A0A7M2X641"/>
<evidence type="ECO:0000313" key="2">
    <source>
        <dbReference type="EMBL" id="QOV92471.1"/>
    </source>
</evidence>